<evidence type="ECO:0000313" key="3">
    <source>
        <dbReference type="Proteomes" id="UP000029725"/>
    </source>
</evidence>
<protein>
    <submittedName>
        <fullName evidence="2">Mo25 protein</fullName>
    </submittedName>
</protein>
<dbReference type="AlphaFoldDB" id="A0A098VUD9"/>
<dbReference type="PANTHER" id="PTHR10182">
    <property type="entry name" value="CALCIUM-BINDING PROTEIN 39-RELATED"/>
    <property type="match status" value="1"/>
</dbReference>
<dbReference type="GO" id="GO:0035556">
    <property type="term" value="P:intracellular signal transduction"/>
    <property type="evidence" value="ECO:0007669"/>
    <property type="project" value="TreeGrafter"/>
</dbReference>
<evidence type="ECO:0000256" key="1">
    <source>
        <dbReference type="ARBA" id="ARBA00011012"/>
    </source>
</evidence>
<dbReference type="GeneID" id="25258390"/>
<dbReference type="VEuPathDB" id="MicrosporidiaDB:DI09_13p320"/>
<evidence type="ECO:0000313" key="2">
    <source>
        <dbReference type="EMBL" id="KGG52743.1"/>
    </source>
</evidence>
<organism evidence="2 3">
    <name type="scientific">Mitosporidium daphniae</name>
    <dbReference type="NCBI Taxonomy" id="1485682"/>
    <lineage>
        <taxon>Eukaryota</taxon>
        <taxon>Fungi</taxon>
        <taxon>Fungi incertae sedis</taxon>
        <taxon>Microsporidia</taxon>
        <taxon>Mitosporidium</taxon>
    </lineage>
</organism>
<dbReference type="OrthoDB" id="609103at2759"/>
<dbReference type="Gene3D" id="1.25.10.10">
    <property type="entry name" value="Leucine-rich Repeat Variant"/>
    <property type="match status" value="1"/>
</dbReference>
<dbReference type="Proteomes" id="UP000029725">
    <property type="component" value="Unassembled WGS sequence"/>
</dbReference>
<keyword evidence="3" id="KW-1185">Reference proteome</keyword>
<dbReference type="PANTHER" id="PTHR10182:SF3">
    <property type="entry name" value="PROTEIN MO25"/>
    <property type="match status" value="1"/>
</dbReference>
<accession>A0A098VUD9</accession>
<dbReference type="SUPFAM" id="SSF48371">
    <property type="entry name" value="ARM repeat"/>
    <property type="match status" value="1"/>
</dbReference>
<sequence>MPPESALFKGMLLRESLKQECLALKFLNSNLSTYKCPQEALGLPVSDDSEAEPSVYSLLDMLLEFVQAPNYDIASDSFASLKEILTRHKDMVAEFLETNYEKVPVLLYVKIFTKLHAIIMTANYLTKRQVLKLVGELLLDRSNYEVMSMYITSSAHMKLLMTLLRDKSHNIQYESFQVFKLFLANPSKPKQIVDIISNNKEKLLAFLKGFEMDFSGPGSDGRCIIIRLGPVPR</sequence>
<comment type="similarity">
    <text evidence="1">Belongs to the Mo25 family.</text>
</comment>
<dbReference type="HOGENOM" id="CLU_101144_1_0_1"/>
<gene>
    <name evidence="2" type="ORF">DI09_13p320</name>
</gene>
<dbReference type="InterPro" id="IPR011989">
    <property type="entry name" value="ARM-like"/>
</dbReference>
<dbReference type="InterPro" id="IPR013878">
    <property type="entry name" value="Mo25"/>
</dbReference>
<dbReference type="RefSeq" id="XP_013239170.1">
    <property type="nucleotide sequence ID" value="XM_013383716.1"/>
</dbReference>
<proteinExistence type="inferred from homology"/>
<reference evidence="2 3" key="1">
    <citation type="submission" date="2014-04" db="EMBL/GenBank/DDBJ databases">
        <title>A new species of microsporidia sheds light on the evolution of extreme parasitism.</title>
        <authorList>
            <person name="Haag K.L."/>
            <person name="James T.Y."/>
            <person name="Larsson R."/>
            <person name="Schaer T.M."/>
            <person name="Refardt D."/>
            <person name="Pombert J.-F."/>
            <person name="Ebert D."/>
        </authorList>
    </citation>
    <scope>NUCLEOTIDE SEQUENCE [LARGE SCALE GENOMIC DNA]</scope>
    <source>
        <strain evidence="2 3">UGP3</strain>
        <tissue evidence="2">Spores</tissue>
    </source>
</reference>
<comment type="caution">
    <text evidence="2">The sequence shown here is derived from an EMBL/GenBank/DDBJ whole genome shotgun (WGS) entry which is preliminary data.</text>
</comment>
<dbReference type="GO" id="GO:0043539">
    <property type="term" value="F:protein serine/threonine kinase activator activity"/>
    <property type="evidence" value="ECO:0007669"/>
    <property type="project" value="TreeGrafter"/>
</dbReference>
<dbReference type="Pfam" id="PF08569">
    <property type="entry name" value="Mo25"/>
    <property type="match status" value="1"/>
</dbReference>
<dbReference type="InterPro" id="IPR016024">
    <property type="entry name" value="ARM-type_fold"/>
</dbReference>
<dbReference type="EMBL" id="JMKJ01000044">
    <property type="protein sequence ID" value="KGG52743.1"/>
    <property type="molecule type" value="Genomic_DNA"/>
</dbReference>
<name>A0A098VUD9_9MICR</name>